<sequence length="226" mass="25568">MASNRVVNLVVDRSLVYTPWLLRVVIIWAFKSSILAWIKEKLAQGLFNRTSGKRVYLYIEYKIRISVKASRDIITEPVLRGKYLKIKFSMYTTPDGRVCSKKDLPKKGRVVTKISLGMNIRGADSDVARASPQNMRTPWNTSFFKRNYTFPHTNKPLRPDWPPSCPSDTKRTTGNQKRADTTAPDRRKVKTAPIGQLNTDSTNTGQLTVWKGVGSGGRKLVEVIVP</sequence>
<dbReference type="EMBL" id="ML119147">
    <property type="protein sequence ID" value="RPB09891.1"/>
    <property type="molecule type" value="Genomic_DNA"/>
</dbReference>
<feature type="transmembrane region" description="Helical" evidence="2">
    <location>
        <begin position="20"/>
        <end position="38"/>
    </location>
</feature>
<keyword evidence="2" id="KW-0472">Membrane</keyword>
<dbReference type="Proteomes" id="UP000277580">
    <property type="component" value="Unassembled WGS sequence"/>
</dbReference>
<organism evidence="3 4">
    <name type="scientific">Morchella conica CCBAS932</name>
    <dbReference type="NCBI Taxonomy" id="1392247"/>
    <lineage>
        <taxon>Eukaryota</taxon>
        <taxon>Fungi</taxon>
        <taxon>Dikarya</taxon>
        <taxon>Ascomycota</taxon>
        <taxon>Pezizomycotina</taxon>
        <taxon>Pezizomycetes</taxon>
        <taxon>Pezizales</taxon>
        <taxon>Morchellaceae</taxon>
        <taxon>Morchella</taxon>
    </lineage>
</organism>
<keyword evidence="4" id="KW-1185">Reference proteome</keyword>
<evidence type="ECO:0000313" key="4">
    <source>
        <dbReference type="Proteomes" id="UP000277580"/>
    </source>
</evidence>
<evidence type="ECO:0000313" key="3">
    <source>
        <dbReference type="EMBL" id="RPB09891.1"/>
    </source>
</evidence>
<dbReference type="OrthoDB" id="5355997at2759"/>
<reference evidence="3 4" key="1">
    <citation type="journal article" date="2018" name="Nat. Ecol. Evol.">
        <title>Pezizomycetes genomes reveal the molecular basis of ectomycorrhizal truffle lifestyle.</title>
        <authorList>
            <person name="Murat C."/>
            <person name="Payen T."/>
            <person name="Noel B."/>
            <person name="Kuo A."/>
            <person name="Morin E."/>
            <person name="Chen J."/>
            <person name="Kohler A."/>
            <person name="Krizsan K."/>
            <person name="Balestrini R."/>
            <person name="Da Silva C."/>
            <person name="Montanini B."/>
            <person name="Hainaut M."/>
            <person name="Levati E."/>
            <person name="Barry K.W."/>
            <person name="Belfiori B."/>
            <person name="Cichocki N."/>
            <person name="Clum A."/>
            <person name="Dockter R.B."/>
            <person name="Fauchery L."/>
            <person name="Guy J."/>
            <person name="Iotti M."/>
            <person name="Le Tacon F."/>
            <person name="Lindquist E.A."/>
            <person name="Lipzen A."/>
            <person name="Malagnac F."/>
            <person name="Mello A."/>
            <person name="Molinier V."/>
            <person name="Miyauchi S."/>
            <person name="Poulain J."/>
            <person name="Riccioni C."/>
            <person name="Rubini A."/>
            <person name="Sitrit Y."/>
            <person name="Splivallo R."/>
            <person name="Traeger S."/>
            <person name="Wang M."/>
            <person name="Zifcakova L."/>
            <person name="Wipf D."/>
            <person name="Zambonelli A."/>
            <person name="Paolocci F."/>
            <person name="Nowrousian M."/>
            <person name="Ottonello S."/>
            <person name="Baldrian P."/>
            <person name="Spatafora J.W."/>
            <person name="Henrissat B."/>
            <person name="Nagy L.G."/>
            <person name="Aury J.M."/>
            <person name="Wincker P."/>
            <person name="Grigoriev I.V."/>
            <person name="Bonfante P."/>
            <person name="Martin F.M."/>
        </authorList>
    </citation>
    <scope>NUCLEOTIDE SEQUENCE [LARGE SCALE GENOMIC DNA]</scope>
    <source>
        <strain evidence="3 4">CCBAS932</strain>
    </source>
</reference>
<gene>
    <name evidence="3" type="ORF">P167DRAFT_576755</name>
</gene>
<protein>
    <submittedName>
        <fullName evidence="3">Uncharacterized protein</fullName>
    </submittedName>
</protein>
<proteinExistence type="predicted"/>
<accession>A0A3N4KNG0</accession>
<evidence type="ECO:0000256" key="2">
    <source>
        <dbReference type="SAM" id="Phobius"/>
    </source>
</evidence>
<name>A0A3N4KNG0_9PEZI</name>
<feature type="region of interest" description="Disordered" evidence="1">
    <location>
        <begin position="154"/>
        <end position="203"/>
    </location>
</feature>
<feature type="compositionally biased region" description="Basic and acidic residues" evidence="1">
    <location>
        <begin position="177"/>
        <end position="186"/>
    </location>
</feature>
<evidence type="ECO:0000256" key="1">
    <source>
        <dbReference type="SAM" id="MobiDB-lite"/>
    </source>
</evidence>
<keyword evidence="2" id="KW-1133">Transmembrane helix</keyword>
<keyword evidence="2" id="KW-0812">Transmembrane</keyword>
<dbReference type="AlphaFoldDB" id="A0A3N4KNG0"/>
<dbReference type="InParanoid" id="A0A3N4KNG0"/>